<evidence type="ECO:0000256" key="4">
    <source>
        <dbReference type="ARBA" id="ARBA00022801"/>
    </source>
</evidence>
<dbReference type="GO" id="GO:0016020">
    <property type="term" value="C:membrane"/>
    <property type="evidence" value="ECO:0007669"/>
    <property type="project" value="TreeGrafter"/>
</dbReference>
<evidence type="ECO:0000313" key="10">
    <source>
        <dbReference type="Proteomes" id="UP000645257"/>
    </source>
</evidence>
<dbReference type="Pfam" id="PF01435">
    <property type="entry name" value="Peptidase_M48"/>
    <property type="match status" value="1"/>
</dbReference>
<feature type="signal peptide" evidence="7">
    <location>
        <begin position="1"/>
        <end position="22"/>
    </location>
</feature>
<protein>
    <submittedName>
        <fullName evidence="9">Exported protein</fullName>
    </submittedName>
</protein>
<dbReference type="SUPFAM" id="SSF48452">
    <property type="entry name" value="TPR-like"/>
    <property type="match status" value="1"/>
</dbReference>
<dbReference type="RefSeq" id="WP_189533686.1">
    <property type="nucleotide sequence ID" value="NZ_BMYX01000009.1"/>
</dbReference>
<dbReference type="PANTHER" id="PTHR22726">
    <property type="entry name" value="METALLOENDOPEPTIDASE OMA1"/>
    <property type="match status" value="1"/>
</dbReference>
<keyword evidence="10" id="KW-1185">Reference proteome</keyword>
<evidence type="ECO:0000256" key="5">
    <source>
        <dbReference type="ARBA" id="ARBA00022833"/>
    </source>
</evidence>
<gene>
    <name evidence="9" type="ORF">GCM10011289_19020</name>
</gene>
<dbReference type="GO" id="GO:0051603">
    <property type="term" value="P:proteolysis involved in protein catabolic process"/>
    <property type="evidence" value="ECO:0007669"/>
    <property type="project" value="TreeGrafter"/>
</dbReference>
<keyword evidence="3" id="KW-0479">Metal-binding</keyword>
<organism evidence="9 10">
    <name type="scientific">Paludibacterium paludis</name>
    <dbReference type="NCBI Taxonomy" id="1225769"/>
    <lineage>
        <taxon>Bacteria</taxon>
        <taxon>Pseudomonadati</taxon>
        <taxon>Pseudomonadota</taxon>
        <taxon>Betaproteobacteria</taxon>
        <taxon>Neisseriales</taxon>
        <taxon>Chromobacteriaceae</taxon>
        <taxon>Paludibacterium</taxon>
    </lineage>
</organism>
<keyword evidence="7" id="KW-0732">Signal</keyword>
<evidence type="ECO:0000259" key="8">
    <source>
        <dbReference type="Pfam" id="PF01435"/>
    </source>
</evidence>
<dbReference type="InterPro" id="IPR001915">
    <property type="entry name" value="Peptidase_M48"/>
</dbReference>
<keyword evidence="2" id="KW-0645">Protease</keyword>
<reference evidence="9" key="1">
    <citation type="journal article" date="2014" name="Int. J. Syst. Evol. Microbiol.">
        <title>Complete genome sequence of Corynebacterium casei LMG S-19264T (=DSM 44701T), isolated from a smear-ripened cheese.</title>
        <authorList>
            <consortium name="US DOE Joint Genome Institute (JGI-PGF)"/>
            <person name="Walter F."/>
            <person name="Albersmeier A."/>
            <person name="Kalinowski J."/>
            <person name="Ruckert C."/>
        </authorList>
    </citation>
    <scope>NUCLEOTIDE SEQUENCE</scope>
    <source>
        <strain evidence="9">KCTC 32182</strain>
    </source>
</reference>
<dbReference type="InterPro" id="IPR011990">
    <property type="entry name" value="TPR-like_helical_dom_sf"/>
</dbReference>
<keyword evidence="5" id="KW-0862">Zinc</keyword>
<dbReference type="Proteomes" id="UP000645257">
    <property type="component" value="Unassembled WGS sequence"/>
</dbReference>
<evidence type="ECO:0000256" key="1">
    <source>
        <dbReference type="ARBA" id="ARBA00001947"/>
    </source>
</evidence>
<dbReference type="GO" id="GO:0046872">
    <property type="term" value="F:metal ion binding"/>
    <property type="evidence" value="ECO:0007669"/>
    <property type="project" value="UniProtKB-KW"/>
</dbReference>
<reference evidence="9" key="2">
    <citation type="submission" date="2020-09" db="EMBL/GenBank/DDBJ databases">
        <authorList>
            <person name="Sun Q."/>
            <person name="Kim S."/>
        </authorList>
    </citation>
    <scope>NUCLEOTIDE SEQUENCE</scope>
    <source>
        <strain evidence="9">KCTC 32182</strain>
    </source>
</reference>
<evidence type="ECO:0000256" key="7">
    <source>
        <dbReference type="SAM" id="SignalP"/>
    </source>
</evidence>
<proteinExistence type="predicted"/>
<dbReference type="EMBL" id="BMYX01000009">
    <property type="protein sequence ID" value="GGY15858.1"/>
    <property type="molecule type" value="Genomic_DNA"/>
</dbReference>
<comment type="cofactor">
    <cofactor evidence="1">
        <name>Zn(2+)</name>
        <dbReference type="ChEBI" id="CHEBI:29105"/>
    </cofactor>
</comment>
<keyword evidence="6" id="KW-0482">Metalloprotease</keyword>
<evidence type="ECO:0000256" key="6">
    <source>
        <dbReference type="ARBA" id="ARBA00023049"/>
    </source>
</evidence>
<evidence type="ECO:0000313" key="9">
    <source>
        <dbReference type="EMBL" id="GGY15858.1"/>
    </source>
</evidence>
<dbReference type="Gene3D" id="3.30.2010.10">
    <property type="entry name" value="Metalloproteases ('zincins'), catalytic domain"/>
    <property type="match status" value="1"/>
</dbReference>
<keyword evidence="4" id="KW-0378">Hydrolase</keyword>
<dbReference type="CDD" id="cd07333">
    <property type="entry name" value="M48C_bepA_like"/>
    <property type="match status" value="1"/>
</dbReference>
<dbReference type="Gene3D" id="1.25.40.10">
    <property type="entry name" value="Tetratricopeptide repeat domain"/>
    <property type="match status" value="1"/>
</dbReference>
<name>A0A918P301_9NEIS</name>
<dbReference type="GO" id="GO:0004222">
    <property type="term" value="F:metalloendopeptidase activity"/>
    <property type="evidence" value="ECO:0007669"/>
    <property type="project" value="InterPro"/>
</dbReference>
<sequence length="478" mass="52558">MKKLLVALLAGATLMQPIALYADLPDLGEISDTSLTLADEARIGRDAMRALREEGAIIDDTEINTYLQAIGGRMASGAKIPNLHFTFFGVNDYGINAFAMPGGYIGVNAGLILTSQSEGELASVIGHEMAHVTQRHIARAQAANFPNQLIMLATIAAAVLASRAGGGQAAAGAVNAGMGLAMSNQLAFSRDFEREADRVGMQYLSAGGFDVRNMPQFFERMQQVNRFNDNNAYAFLRTHPVTGERISEAQNRAEGYPVKMKPDSTDYLLVREKLRLGNMEGQDAIKYYEAALQRRLFLSEGAVWYGMARARLAGHDTAGARQALSEARRLLPPDPMLFTLEADIDRESGKLSAALVAYRQGLAAFPDNPALMQGELAALIDTGDRVTALAKVRTRLDRFPADSELYRLQARLYSEKDALRYHAALGNAYYFDRRFEAALEQYHLAAKAPGEDFYLRSSIEARTRELEKMLKDEKNKAK</sequence>
<dbReference type="InterPro" id="IPR051156">
    <property type="entry name" value="Mito/Outer_Membr_Metalloprot"/>
</dbReference>
<dbReference type="PANTHER" id="PTHR22726:SF1">
    <property type="entry name" value="METALLOENDOPEPTIDASE OMA1, MITOCHONDRIAL"/>
    <property type="match status" value="1"/>
</dbReference>
<accession>A0A918P301</accession>
<comment type="caution">
    <text evidence="9">The sequence shown here is derived from an EMBL/GenBank/DDBJ whole genome shotgun (WGS) entry which is preliminary data.</text>
</comment>
<evidence type="ECO:0000256" key="2">
    <source>
        <dbReference type="ARBA" id="ARBA00022670"/>
    </source>
</evidence>
<feature type="domain" description="Peptidase M48" evidence="8">
    <location>
        <begin position="64"/>
        <end position="252"/>
    </location>
</feature>
<evidence type="ECO:0000256" key="3">
    <source>
        <dbReference type="ARBA" id="ARBA00022723"/>
    </source>
</evidence>
<dbReference type="AlphaFoldDB" id="A0A918P301"/>
<feature type="chain" id="PRO_5037886231" evidence="7">
    <location>
        <begin position="23"/>
        <end position="478"/>
    </location>
</feature>